<sequence>MPGSQDFTPDTRNEAVLALLNGQLVPARDAQVSLFDAGFGLGDGVWEGLRLHKGALLFLEAHLDRLYHGAAALRIDIGMTRAALTASLWELLRANGMEDGAHLRLMVTRGRKSTINQDPRFASGKPTIAVTAEFKQRMAEARPLALAMSSIRTSPPEIFDMHLNTHSRLNYIRALLEVMDTGADEAIMLDHRGFVASCNATNLFWVKDGTVFTSRDDFCFNGITRGNVIALCRDGVAPLQQGDWGADHLLAADEVFVTGTMGGVTPAGSIDGDALKSAPGPVTIAIREAYEGLKDSYAREHAAQ</sequence>
<name>A0ABT5JN30_9SPHN</name>
<dbReference type="InterPro" id="IPR043131">
    <property type="entry name" value="BCAT-like_N"/>
</dbReference>
<keyword evidence="8" id="KW-0028">Amino-acid biosynthesis</keyword>
<comment type="similarity">
    <text evidence="5">Belongs to the class-IV pyridoxal-phosphate-dependent aminotransferase family.</text>
</comment>
<keyword evidence="12" id="KW-0032">Aminotransferase</keyword>
<evidence type="ECO:0000313" key="12">
    <source>
        <dbReference type="EMBL" id="MDC8754178.1"/>
    </source>
</evidence>
<dbReference type="GO" id="GO:0008483">
    <property type="term" value="F:transaminase activity"/>
    <property type="evidence" value="ECO:0007669"/>
    <property type="project" value="UniProtKB-KW"/>
</dbReference>
<evidence type="ECO:0000256" key="10">
    <source>
        <dbReference type="ARBA" id="ARBA00048798"/>
    </source>
</evidence>
<dbReference type="InterPro" id="IPR050571">
    <property type="entry name" value="Class-IV_PLP-Dep_Aminotrnsfr"/>
</dbReference>
<organism evidence="12 13">
    <name type="scientific">Erythrobacter fulvus</name>
    <dbReference type="NCBI Taxonomy" id="2987523"/>
    <lineage>
        <taxon>Bacteria</taxon>
        <taxon>Pseudomonadati</taxon>
        <taxon>Pseudomonadota</taxon>
        <taxon>Alphaproteobacteria</taxon>
        <taxon>Sphingomonadales</taxon>
        <taxon>Erythrobacteraceae</taxon>
        <taxon>Erythrobacter/Porphyrobacter group</taxon>
        <taxon>Erythrobacter</taxon>
    </lineage>
</organism>
<dbReference type="Proteomes" id="UP001216558">
    <property type="component" value="Unassembled WGS sequence"/>
</dbReference>
<keyword evidence="13" id="KW-1185">Reference proteome</keyword>
<keyword evidence="12" id="KW-0808">Transferase</keyword>
<dbReference type="SUPFAM" id="SSF56752">
    <property type="entry name" value="D-aminoacid aminotransferase-like PLP-dependent enzymes"/>
    <property type="match status" value="1"/>
</dbReference>
<dbReference type="Pfam" id="PF01063">
    <property type="entry name" value="Aminotran_4"/>
    <property type="match status" value="1"/>
</dbReference>
<dbReference type="RefSeq" id="WP_273676975.1">
    <property type="nucleotide sequence ID" value="NZ_JAQQXQ010000003.1"/>
</dbReference>
<evidence type="ECO:0000256" key="3">
    <source>
        <dbReference type="ARBA" id="ARBA00004931"/>
    </source>
</evidence>
<gene>
    <name evidence="12" type="ORF">OIK40_05905</name>
</gene>
<dbReference type="InterPro" id="IPR036038">
    <property type="entry name" value="Aminotransferase-like"/>
</dbReference>
<evidence type="ECO:0000256" key="7">
    <source>
        <dbReference type="ARBA" id="ARBA00014472"/>
    </source>
</evidence>
<accession>A0ABT5JN30</accession>
<protein>
    <recommendedName>
        <fullName evidence="7">Probable branched-chain-amino-acid aminotransferase</fullName>
        <ecNumber evidence="6">2.6.1.42</ecNumber>
    </recommendedName>
</protein>
<comment type="pathway">
    <text evidence="2">Amino-acid biosynthesis; L-isoleucine biosynthesis; L-isoleucine from 2-oxobutanoate: step 4/4.</text>
</comment>
<dbReference type="EC" id="2.6.1.42" evidence="6"/>
<evidence type="ECO:0000256" key="2">
    <source>
        <dbReference type="ARBA" id="ARBA00004824"/>
    </source>
</evidence>
<dbReference type="Gene3D" id="3.20.10.10">
    <property type="entry name" value="D-amino Acid Aminotransferase, subunit A, domain 2"/>
    <property type="match status" value="1"/>
</dbReference>
<evidence type="ECO:0000256" key="5">
    <source>
        <dbReference type="ARBA" id="ARBA00009320"/>
    </source>
</evidence>
<evidence type="ECO:0000256" key="9">
    <source>
        <dbReference type="ARBA" id="ARBA00048212"/>
    </source>
</evidence>
<proteinExistence type="inferred from homology"/>
<comment type="pathway">
    <text evidence="3">Amino-acid biosynthesis; L-valine biosynthesis; L-valine from pyruvate: step 4/4.</text>
</comment>
<reference evidence="12 13" key="1">
    <citation type="submission" date="2022-10" db="EMBL/GenBank/DDBJ databases">
        <title>Erythrobacter sp. sf7 Genome sequencing.</title>
        <authorList>
            <person name="Park S."/>
        </authorList>
    </citation>
    <scope>NUCLEOTIDE SEQUENCE [LARGE SCALE GENOMIC DNA]</scope>
    <source>
        <strain evidence="13">sf7</strain>
    </source>
</reference>
<evidence type="ECO:0000256" key="1">
    <source>
        <dbReference type="ARBA" id="ARBA00003109"/>
    </source>
</evidence>
<comment type="pathway">
    <text evidence="4">Amino-acid biosynthesis; L-leucine biosynthesis; L-leucine from 3-methyl-2-oxobutanoate: step 4/4.</text>
</comment>
<comment type="caution">
    <text evidence="12">The sequence shown here is derived from an EMBL/GenBank/DDBJ whole genome shotgun (WGS) entry which is preliminary data.</text>
</comment>
<evidence type="ECO:0000256" key="11">
    <source>
        <dbReference type="ARBA" id="ARBA00049229"/>
    </source>
</evidence>
<dbReference type="InterPro" id="IPR043132">
    <property type="entry name" value="BCAT-like_C"/>
</dbReference>
<evidence type="ECO:0000313" key="13">
    <source>
        <dbReference type="Proteomes" id="UP001216558"/>
    </source>
</evidence>
<comment type="catalytic activity">
    <reaction evidence="11">
        <text>L-leucine + 2-oxoglutarate = 4-methyl-2-oxopentanoate + L-glutamate</text>
        <dbReference type="Rhea" id="RHEA:18321"/>
        <dbReference type="ChEBI" id="CHEBI:16810"/>
        <dbReference type="ChEBI" id="CHEBI:17865"/>
        <dbReference type="ChEBI" id="CHEBI:29985"/>
        <dbReference type="ChEBI" id="CHEBI:57427"/>
        <dbReference type="EC" id="2.6.1.42"/>
    </reaction>
</comment>
<evidence type="ECO:0000256" key="6">
    <source>
        <dbReference type="ARBA" id="ARBA00013053"/>
    </source>
</evidence>
<dbReference type="InterPro" id="IPR001544">
    <property type="entry name" value="Aminotrans_IV"/>
</dbReference>
<keyword evidence="8" id="KW-0100">Branched-chain amino acid biosynthesis</keyword>
<comment type="catalytic activity">
    <reaction evidence="10">
        <text>L-isoleucine + 2-oxoglutarate = (S)-3-methyl-2-oxopentanoate + L-glutamate</text>
        <dbReference type="Rhea" id="RHEA:24801"/>
        <dbReference type="ChEBI" id="CHEBI:16810"/>
        <dbReference type="ChEBI" id="CHEBI:29985"/>
        <dbReference type="ChEBI" id="CHEBI:35146"/>
        <dbReference type="ChEBI" id="CHEBI:58045"/>
        <dbReference type="EC" id="2.6.1.42"/>
    </reaction>
</comment>
<dbReference type="PANTHER" id="PTHR42743:SF11">
    <property type="entry name" value="AMINODEOXYCHORISMATE LYASE"/>
    <property type="match status" value="1"/>
</dbReference>
<evidence type="ECO:0000256" key="4">
    <source>
        <dbReference type="ARBA" id="ARBA00005072"/>
    </source>
</evidence>
<dbReference type="PANTHER" id="PTHR42743">
    <property type="entry name" value="AMINO-ACID AMINOTRANSFERASE"/>
    <property type="match status" value="1"/>
</dbReference>
<comment type="catalytic activity">
    <reaction evidence="9">
        <text>L-valine + 2-oxoglutarate = 3-methyl-2-oxobutanoate + L-glutamate</text>
        <dbReference type="Rhea" id="RHEA:24813"/>
        <dbReference type="ChEBI" id="CHEBI:11851"/>
        <dbReference type="ChEBI" id="CHEBI:16810"/>
        <dbReference type="ChEBI" id="CHEBI:29985"/>
        <dbReference type="ChEBI" id="CHEBI:57762"/>
        <dbReference type="EC" id="2.6.1.42"/>
    </reaction>
</comment>
<evidence type="ECO:0000256" key="8">
    <source>
        <dbReference type="ARBA" id="ARBA00023304"/>
    </source>
</evidence>
<dbReference type="Gene3D" id="3.30.470.10">
    <property type="match status" value="1"/>
</dbReference>
<comment type="function">
    <text evidence="1">Acts on leucine, isoleucine and valine.</text>
</comment>
<dbReference type="EMBL" id="JAQQXQ010000003">
    <property type="protein sequence ID" value="MDC8754178.1"/>
    <property type="molecule type" value="Genomic_DNA"/>
</dbReference>